<protein>
    <submittedName>
        <fullName evidence="2">Uncharacterized protein</fullName>
    </submittedName>
</protein>
<reference evidence="2" key="1">
    <citation type="submission" date="2020-03" db="EMBL/GenBank/DDBJ databases">
        <authorList>
            <person name="Weist P."/>
        </authorList>
    </citation>
    <scope>NUCLEOTIDE SEQUENCE</scope>
</reference>
<dbReference type="Proteomes" id="UP001153269">
    <property type="component" value="Unassembled WGS sequence"/>
</dbReference>
<comment type="caution">
    <text evidence="2">The sequence shown here is derived from an EMBL/GenBank/DDBJ whole genome shotgun (WGS) entry which is preliminary data.</text>
</comment>
<dbReference type="EMBL" id="CADEAL010003927">
    <property type="protein sequence ID" value="CAB1446845.1"/>
    <property type="molecule type" value="Genomic_DNA"/>
</dbReference>
<dbReference type="AlphaFoldDB" id="A0A9N7VCB9"/>
<accession>A0A9N7VCB9</accession>
<keyword evidence="3" id="KW-1185">Reference proteome</keyword>
<evidence type="ECO:0000313" key="3">
    <source>
        <dbReference type="Proteomes" id="UP001153269"/>
    </source>
</evidence>
<organism evidence="2 3">
    <name type="scientific">Pleuronectes platessa</name>
    <name type="common">European plaice</name>
    <dbReference type="NCBI Taxonomy" id="8262"/>
    <lineage>
        <taxon>Eukaryota</taxon>
        <taxon>Metazoa</taxon>
        <taxon>Chordata</taxon>
        <taxon>Craniata</taxon>
        <taxon>Vertebrata</taxon>
        <taxon>Euteleostomi</taxon>
        <taxon>Actinopterygii</taxon>
        <taxon>Neopterygii</taxon>
        <taxon>Teleostei</taxon>
        <taxon>Neoteleostei</taxon>
        <taxon>Acanthomorphata</taxon>
        <taxon>Carangaria</taxon>
        <taxon>Pleuronectiformes</taxon>
        <taxon>Pleuronectoidei</taxon>
        <taxon>Pleuronectidae</taxon>
        <taxon>Pleuronectes</taxon>
    </lineage>
</organism>
<evidence type="ECO:0000313" key="2">
    <source>
        <dbReference type="EMBL" id="CAB1446845.1"/>
    </source>
</evidence>
<feature type="region of interest" description="Disordered" evidence="1">
    <location>
        <begin position="283"/>
        <end position="305"/>
    </location>
</feature>
<gene>
    <name evidence="2" type="ORF">PLEPLA_LOCUS34564</name>
</gene>
<evidence type="ECO:0000256" key="1">
    <source>
        <dbReference type="SAM" id="MobiDB-lite"/>
    </source>
</evidence>
<name>A0A9N7VCB9_PLEPL</name>
<sequence>MAKRKRFRGNPGLALEPRASVSRGETIKSTFFTEQTGFRACVGSQQSFKKLVQKLWWTQSQCRSLYLTQLHFFSSERLVGGRLPARGPSGDLRSSPHVYAGCPHLTENKVGLAVGFSLPHPQLKKNGSVHQPQPRRCLSYGEERIFLLAASWENRQLAQSRRQKKTQRGENPQFSARLSLPHRSQMELGNGPICALPGATQTLLFMPSGPFILGPDCSGAETEIPPPRQDEMREDSSYCSSPGAATHSKVTGALSRRGPTCTYSILGPPGGAGYHSGIRGNKHRSPFSGTVGARRGGGEGGGRTREEWSLGFRAWRSLALRDAAPPASSLSDRIGPRSNDTILSPVPKWRLTGVRLVPTWRSAETSQKENVPPIQLHLSNLLLFPRDKNHLSSPFLPHIRKQKQIPGSAAGDMSISKEAASIWYRFPPPRSLGSTGAFSQPGVAAITCHPHNVICQAATALNEFSLTLRATLAPRSMI</sequence>
<proteinExistence type="predicted"/>